<gene>
    <name evidence="2" type="ORF">H0H81_006105</name>
</gene>
<proteinExistence type="predicted"/>
<name>A0A9P7KIY2_9AGAR</name>
<feature type="non-terminal residue" evidence="2">
    <location>
        <position position="514"/>
    </location>
</feature>
<dbReference type="Pfam" id="PF00646">
    <property type="entry name" value="F-box"/>
    <property type="match status" value="1"/>
</dbReference>
<evidence type="ECO:0000313" key="2">
    <source>
        <dbReference type="EMBL" id="KAG5649126.1"/>
    </source>
</evidence>
<sequence length="514" mass="58344">MLLLLPPEIAVRILCFLELPDLMRMHQVHSHLREYIQSFHILQYRIATQSAYVEDNPTSTLPISERLKLMRKLERGWARCNIDFRRVIHVKHEPSGIYDLTGGIYLSSDDDGHTLHYVQLPSKKDDPIEWKSIDVQKPVVDAGLSVLEHDLLAVITSMDEKKFGPPHRRKAHPHAQVPVLFLADSYQQSPSFAAIEIVGVHLVLITTHNTGTPVSLKRDHVYMFDWTSGELKLKFRAWEDTYAGIVFLTPKLVLLSKMRVFVFEIWAIPSEPFLASALSPPDKRENLPTPLVSLGLPELSTSYYNSEFSCRAEPNPTASTPAPAYASNLNPFCAAPHEALIICNISVSAFHNDITETWTMFVRRADMLAAVTHWAMAMGKSERWTPDGLLEDEKVAYERWGPDITRWLRTARHPASWITTSAGTRCVHALPIPRGPERMRVLDFNPFTVRRSCNNANVVRDEGKMAGLPFSQPFSGRLGYTEVPFVPEGAWEEEQDAWDFDALLMDEERLVGLK</sequence>
<dbReference type="SUPFAM" id="SSF81383">
    <property type="entry name" value="F-box domain"/>
    <property type="match status" value="1"/>
</dbReference>
<dbReference type="InterPro" id="IPR036047">
    <property type="entry name" value="F-box-like_dom_sf"/>
</dbReference>
<dbReference type="Proteomes" id="UP000717328">
    <property type="component" value="Unassembled WGS sequence"/>
</dbReference>
<protein>
    <recommendedName>
        <fullName evidence="1">F-box domain-containing protein</fullName>
    </recommendedName>
</protein>
<dbReference type="InterPro" id="IPR001810">
    <property type="entry name" value="F-box_dom"/>
</dbReference>
<feature type="domain" description="F-box" evidence="1">
    <location>
        <begin position="1"/>
        <end position="46"/>
    </location>
</feature>
<keyword evidence="3" id="KW-1185">Reference proteome</keyword>
<dbReference type="OrthoDB" id="2751409at2759"/>
<evidence type="ECO:0000259" key="1">
    <source>
        <dbReference type="PROSITE" id="PS50181"/>
    </source>
</evidence>
<comment type="caution">
    <text evidence="2">The sequence shown here is derived from an EMBL/GenBank/DDBJ whole genome shotgun (WGS) entry which is preliminary data.</text>
</comment>
<reference evidence="2" key="2">
    <citation type="submission" date="2021-10" db="EMBL/GenBank/DDBJ databases">
        <title>Phylogenomics reveals ancestral predisposition of the termite-cultivated fungus Termitomyces towards a domesticated lifestyle.</title>
        <authorList>
            <person name="Auxier B."/>
            <person name="Grum-Grzhimaylo A."/>
            <person name="Cardenas M.E."/>
            <person name="Lodge J.D."/>
            <person name="Laessoe T."/>
            <person name="Pedersen O."/>
            <person name="Smith M.E."/>
            <person name="Kuyper T.W."/>
            <person name="Franco-Molano E.A."/>
            <person name="Baroni T.J."/>
            <person name="Aanen D.K."/>
        </authorList>
    </citation>
    <scope>NUCLEOTIDE SEQUENCE</scope>
    <source>
        <strain evidence="2">D49</strain>
    </source>
</reference>
<dbReference type="PROSITE" id="PS50181">
    <property type="entry name" value="FBOX"/>
    <property type="match status" value="1"/>
</dbReference>
<dbReference type="SMART" id="SM00256">
    <property type="entry name" value="FBOX"/>
    <property type="match status" value="1"/>
</dbReference>
<evidence type="ECO:0000313" key="3">
    <source>
        <dbReference type="Proteomes" id="UP000717328"/>
    </source>
</evidence>
<accession>A0A9P7KIY2</accession>
<dbReference type="AlphaFoldDB" id="A0A9P7KIY2"/>
<organism evidence="2 3">
    <name type="scientific">Sphagnurus paluster</name>
    <dbReference type="NCBI Taxonomy" id="117069"/>
    <lineage>
        <taxon>Eukaryota</taxon>
        <taxon>Fungi</taxon>
        <taxon>Dikarya</taxon>
        <taxon>Basidiomycota</taxon>
        <taxon>Agaricomycotina</taxon>
        <taxon>Agaricomycetes</taxon>
        <taxon>Agaricomycetidae</taxon>
        <taxon>Agaricales</taxon>
        <taxon>Tricholomatineae</taxon>
        <taxon>Lyophyllaceae</taxon>
        <taxon>Sphagnurus</taxon>
    </lineage>
</organism>
<reference evidence="2" key="1">
    <citation type="submission" date="2021-02" db="EMBL/GenBank/DDBJ databases">
        <authorList>
            <person name="Nieuwenhuis M."/>
            <person name="Van De Peppel L.J.J."/>
        </authorList>
    </citation>
    <scope>NUCLEOTIDE SEQUENCE</scope>
    <source>
        <strain evidence="2">D49</strain>
    </source>
</reference>
<dbReference type="EMBL" id="JABCKI010001554">
    <property type="protein sequence ID" value="KAG5649126.1"/>
    <property type="molecule type" value="Genomic_DNA"/>
</dbReference>